<dbReference type="RefSeq" id="WP_025253173.1">
    <property type="nucleotide sequence ID" value="NZ_CP004353.1"/>
</dbReference>
<evidence type="ECO:0000256" key="5">
    <source>
        <dbReference type="ARBA" id="ARBA00022692"/>
    </source>
</evidence>
<feature type="transmembrane region" description="Helical" evidence="8">
    <location>
        <begin position="117"/>
        <end position="135"/>
    </location>
</feature>
<name>W5Y1M4_9CORY</name>
<dbReference type="InterPro" id="IPR037185">
    <property type="entry name" value="EmrE-like"/>
</dbReference>
<dbReference type="PANTHER" id="PTHR22911">
    <property type="entry name" value="ACYL-MALONYL CONDENSING ENZYME-RELATED"/>
    <property type="match status" value="1"/>
</dbReference>
<dbReference type="GO" id="GO:0005886">
    <property type="term" value="C:plasma membrane"/>
    <property type="evidence" value="ECO:0007669"/>
    <property type="project" value="UniProtKB-SubCell"/>
</dbReference>
<evidence type="ECO:0000259" key="9">
    <source>
        <dbReference type="Pfam" id="PF00892"/>
    </source>
</evidence>
<dbReference type="InterPro" id="IPR004626">
    <property type="entry name" value="RarD"/>
</dbReference>
<dbReference type="Pfam" id="PF00892">
    <property type="entry name" value="EamA"/>
    <property type="match status" value="2"/>
</dbReference>
<evidence type="ECO:0000313" key="10">
    <source>
        <dbReference type="EMBL" id="AHI23156.1"/>
    </source>
</evidence>
<evidence type="ECO:0000256" key="8">
    <source>
        <dbReference type="SAM" id="Phobius"/>
    </source>
</evidence>
<comment type="similarity">
    <text evidence="2">Belongs to the EamA transporter family.</text>
</comment>
<evidence type="ECO:0000256" key="3">
    <source>
        <dbReference type="ARBA" id="ARBA00022448"/>
    </source>
</evidence>
<evidence type="ECO:0000256" key="2">
    <source>
        <dbReference type="ARBA" id="ARBA00007362"/>
    </source>
</evidence>
<feature type="transmembrane region" description="Helical" evidence="8">
    <location>
        <begin position="259"/>
        <end position="278"/>
    </location>
</feature>
<feature type="domain" description="EamA" evidence="9">
    <location>
        <begin position="142"/>
        <end position="272"/>
    </location>
</feature>
<proteinExistence type="inferred from homology"/>
<feature type="domain" description="EamA" evidence="9">
    <location>
        <begin position="2"/>
        <end position="133"/>
    </location>
</feature>
<feature type="transmembrane region" description="Helical" evidence="8">
    <location>
        <begin position="168"/>
        <end position="186"/>
    </location>
</feature>
<feature type="transmembrane region" description="Helical" evidence="8">
    <location>
        <begin position="93"/>
        <end position="110"/>
    </location>
</feature>
<dbReference type="PATRIC" id="fig|1224164.3.peg.1787"/>
<evidence type="ECO:0000256" key="7">
    <source>
        <dbReference type="ARBA" id="ARBA00023136"/>
    </source>
</evidence>
<dbReference type="AlphaFoldDB" id="W5Y1M4"/>
<keyword evidence="6 8" id="KW-1133">Transmembrane helix</keyword>
<feature type="transmembrane region" description="Helical" evidence="8">
    <location>
        <begin position="225"/>
        <end position="247"/>
    </location>
</feature>
<reference evidence="10 11" key="1">
    <citation type="submission" date="2013-02" db="EMBL/GenBank/DDBJ databases">
        <title>The complete genome sequence of Corynebacterium vitaeruminis DSM 20294.</title>
        <authorList>
            <person name="Ruckert C."/>
            <person name="Albersmeier A."/>
            <person name="Kalinowski J."/>
        </authorList>
    </citation>
    <scope>NUCLEOTIDE SEQUENCE [LARGE SCALE GENOMIC DNA]</scope>
    <source>
        <strain evidence="11">ATCC 10234</strain>
    </source>
</reference>
<comment type="subcellular location">
    <subcellularLocation>
        <location evidence="1">Cell membrane</location>
        <topology evidence="1">Multi-pass membrane protein</topology>
    </subcellularLocation>
</comment>
<keyword evidence="3" id="KW-0813">Transport</keyword>
<dbReference type="Proteomes" id="UP000019222">
    <property type="component" value="Chromosome"/>
</dbReference>
<evidence type="ECO:0000256" key="1">
    <source>
        <dbReference type="ARBA" id="ARBA00004651"/>
    </source>
</evidence>
<dbReference type="HOGENOM" id="CLU_054508_1_0_11"/>
<dbReference type="InterPro" id="IPR000620">
    <property type="entry name" value="EamA_dom"/>
</dbReference>
<dbReference type="eggNOG" id="COG2962">
    <property type="taxonomic scope" value="Bacteria"/>
</dbReference>
<dbReference type="PANTHER" id="PTHR22911:SF137">
    <property type="entry name" value="SOLUTE CARRIER FAMILY 35 MEMBER G2-RELATED"/>
    <property type="match status" value="1"/>
</dbReference>
<dbReference type="KEGG" id="cvt:B843_08855"/>
<sequence>MIYGLLAYLLWGLFPAFFPLLEPAAPVEIIAHRIVWTGVFMAIVITVTKQWGELRAASLKTWLRVTAASVLIAANWLLYVIAVNSGHVADAALGYFINPLVSVVLGVVFLSERLRKLQTASVLIATFAVLVLTVVGGHPPIIGLGLAFSFGFYGLVKKGLDLSPTASLAGETLVIVPVALAYLGYLEAKGTGTFFGNGTGHMALLVSAGLVTAVPLLLFGMATKLIPLSTIGMMQYVTPTIQMLWAVFVKSEHLEPIRWVGFIIIWISVAVYLADIVLSSRGRKKVIEQAPE</sequence>
<evidence type="ECO:0000313" key="11">
    <source>
        <dbReference type="Proteomes" id="UP000019222"/>
    </source>
</evidence>
<keyword evidence="5 8" id="KW-0812">Transmembrane</keyword>
<dbReference type="NCBIfam" id="TIGR00688">
    <property type="entry name" value="rarD"/>
    <property type="match status" value="1"/>
</dbReference>
<accession>W5Y1M4</accession>
<organism evidence="10 11">
    <name type="scientific">Corynebacterium vitaeruminis DSM 20294</name>
    <dbReference type="NCBI Taxonomy" id="1224164"/>
    <lineage>
        <taxon>Bacteria</taxon>
        <taxon>Bacillati</taxon>
        <taxon>Actinomycetota</taxon>
        <taxon>Actinomycetes</taxon>
        <taxon>Mycobacteriales</taxon>
        <taxon>Corynebacteriaceae</taxon>
        <taxon>Corynebacterium</taxon>
    </lineage>
</organism>
<gene>
    <name evidence="10" type="ORF">B843_08855</name>
</gene>
<dbReference type="EMBL" id="CP004353">
    <property type="protein sequence ID" value="AHI23156.1"/>
    <property type="molecule type" value="Genomic_DNA"/>
</dbReference>
<evidence type="ECO:0000256" key="6">
    <source>
        <dbReference type="ARBA" id="ARBA00022989"/>
    </source>
</evidence>
<protein>
    <recommendedName>
        <fullName evidence="9">EamA domain-containing protein</fullName>
    </recommendedName>
</protein>
<feature type="transmembrane region" description="Helical" evidence="8">
    <location>
        <begin position="29"/>
        <end position="49"/>
    </location>
</feature>
<evidence type="ECO:0000256" key="4">
    <source>
        <dbReference type="ARBA" id="ARBA00022475"/>
    </source>
</evidence>
<keyword evidence="4" id="KW-1003">Cell membrane</keyword>
<feature type="transmembrane region" description="Helical" evidence="8">
    <location>
        <begin position="61"/>
        <end position="81"/>
    </location>
</feature>
<keyword evidence="7 8" id="KW-0472">Membrane</keyword>
<dbReference type="SUPFAM" id="SSF103481">
    <property type="entry name" value="Multidrug resistance efflux transporter EmrE"/>
    <property type="match status" value="2"/>
</dbReference>
<feature type="transmembrane region" description="Helical" evidence="8">
    <location>
        <begin position="198"/>
        <end position="218"/>
    </location>
</feature>
<keyword evidence="11" id="KW-1185">Reference proteome</keyword>
<dbReference type="STRING" id="1224164.B843_08855"/>